<gene>
    <name evidence="2" type="ORF">NDU88_005416</name>
</gene>
<dbReference type="AlphaFoldDB" id="A0AAV7QIZ4"/>
<sequence>MSIFPVEENFTGSSSSSERNAAQTPKKDNVFGHHNVEQEEELHEASAAEEEALSIPDLESDPELEFGMQIQDLPSREHAVSAQAPVEATKRHSVSTKTTASGPPRDIRFRPKLQLLGHHCRRALLKPPAAASRQPISVPSRAPNLISSEHPCFRHLCSDHIGIETKAKFSTKTLHFSTSTNPRDCD</sequence>
<comment type="caution">
    <text evidence="2">The sequence shown here is derived from an EMBL/GenBank/DDBJ whole genome shotgun (WGS) entry which is preliminary data.</text>
</comment>
<keyword evidence="3" id="KW-1185">Reference proteome</keyword>
<dbReference type="Proteomes" id="UP001066276">
    <property type="component" value="Chromosome 6"/>
</dbReference>
<evidence type="ECO:0000256" key="1">
    <source>
        <dbReference type="SAM" id="MobiDB-lite"/>
    </source>
</evidence>
<feature type="region of interest" description="Disordered" evidence="1">
    <location>
        <begin position="76"/>
        <end position="106"/>
    </location>
</feature>
<proteinExistence type="predicted"/>
<evidence type="ECO:0000313" key="3">
    <source>
        <dbReference type="Proteomes" id="UP001066276"/>
    </source>
</evidence>
<name>A0AAV7QIZ4_PLEWA</name>
<protein>
    <submittedName>
        <fullName evidence="2">Uncharacterized protein</fullName>
    </submittedName>
</protein>
<dbReference type="EMBL" id="JANPWB010000010">
    <property type="protein sequence ID" value="KAJ1139039.1"/>
    <property type="molecule type" value="Genomic_DNA"/>
</dbReference>
<feature type="region of interest" description="Disordered" evidence="1">
    <location>
        <begin position="1"/>
        <end position="63"/>
    </location>
</feature>
<organism evidence="2 3">
    <name type="scientific">Pleurodeles waltl</name>
    <name type="common">Iberian ribbed newt</name>
    <dbReference type="NCBI Taxonomy" id="8319"/>
    <lineage>
        <taxon>Eukaryota</taxon>
        <taxon>Metazoa</taxon>
        <taxon>Chordata</taxon>
        <taxon>Craniata</taxon>
        <taxon>Vertebrata</taxon>
        <taxon>Euteleostomi</taxon>
        <taxon>Amphibia</taxon>
        <taxon>Batrachia</taxon>
        <taxon>Caudata</taxon>
        <taxon>Salamandroidea</taxon>
        <taxon>Salamandridae</taxon>
        <taxon>Pleurodelinae</taxon>
        <taxon>Pleurodeles</taxon>
    </lineage>
</organism>
<feature type="compositionally biased region" description="Polar residues" evidence="1">
    <location>
        <begin position="10"/>
        <end position="23"/>
    </location>
</feature>
<feature type="compositionally biased region" description="Basic and acidic residues" evidence="1">
    <location>
        <begin position="25"/>
        <end position="37"/>
    </location>
</feature>
<accession>A0AAV7QIZ4</accession>
<feature type="compositionally biased region" description="Acidic residues" evidence="1">
    <location>
        <begin position="38"/>
        <end position="63"/>
    </location>
</feature>
<reference evidence="2" key="1">
    <citation type="journal article" date="2022" name="bioRxiv">
        <title>Sequencing and chromosome-scale assembly of the giantPleurodeles waltlgenome.</title>
        <authorList>
            <person name="Brown T."/>
            <person name="Elewa A."/>
            <person name="Iarovenko S."/>
            <person name="Subramanian E."/>
            <person name="Araus A.J."/>
            <person name="Petzold A."/>
            <person name="Susuki M."/>
            <person name="Suzuki K.-i.T."/>
            <person name="Hayashi T."/>
            <person name="Toyoda A."/>
            <person name="Oliveira C."/>
            <person name="Osipova E."/>
            <person name="Leigh N.D."/>
            <person name="Simon A."/>
            <person name="Yun M.H."/>
        </authorList>
    </citation>
    <scope>NUCLEOTIDE SEQUENCE</scope>
    <source>
        <strain evidence="2">20211129_DDA</strain>
        <tissue evidence="2">Liver</tissue>
    </source>
</reference>
<evidence type="ECO:0000313" key="2">
    <source>
        <dbReference type="EMBL" id="KAJ1139039.1"/>
    </source>
</evidence>